<reference evidence="1 2" key="2">
    <citation type="submission" date="2014-09" db="EMBL/GenBank/DDBJ databases">
        <authorList>
            <consortium name="NBRP consortium"/>
            <person name="Sawabe T."/>
            <person name="Meirelles P."/>
            <person name="Nakanishi M."/>
            <person name="Sayaka M."/>
            <person name="Hattori M."/>
            <person name="Ohkuma M."/>
        </authorList>
    </citation>
    <scope>NUCLEOTIDE SEQUENCE [LARGE SCALE GENOMIC DNA]</scope>
    <source>
        <strain evidence="1 2">JCM 19240</strain>
    </source>
</reference>
<proteinExistence type="predicted"/>
<dbReference type="Proteomes" id="UP000029224">
    <property type="component" value="Unassembled WGS sequence"/>
</dbReference>
<comment type="caution">
    <text evidence="1">The sequence shown here is derived from an EMBL/GenBank/DDBJ whole genome shotgun (WGS) entry which is preliminary data.</text>
</comment>
<dbReference type="EMBL" id="BBMT01000004">
    <property type="protein sequence ID" value="GAL34279.1"/>
    <property type="molecule type" value="Genomic_DNA"/>
</dbReference>
<sequence>MRLACFANRSRIDELEQTFESIAQTRVKLLETWALNQWRFLEDAAFYLSSKTEDEQADALDLLLKRSKDFTELFLVDSVGVTTCSSYREHNGQKLAAPKALELGQVKPFLHGPYVDQKTLTIGASSSKFHDAVTLMFYQPLMGASRTLQCSAGVSQTMY</sequence>
<evidence type="ECO:0000313" key="2">
    <source>
        <dbReference type="Proteomes" id="UP000029224"/>
    </source>
</evidence>
<protein>
    <submittedName>
        <fullName evidence="1">Methyl-accepting chemotaxis protein</fullName>
    </submittedName>
</protein>
<reference evidence="1 2" key="1">
    <citation type="submission" date="2014-09" db="EMBL/GenBank/DDBJ databases">
        <title>Vibrio maritimus JCM 19240. (C210) whole genome shotgun sequence.</title>
        <authorList>
            <person name="Sawabe T."/>
            <person name="Meirelles P."/>
            <person name="Nakanishi M."/>
            <person name="Sayaka M."/>
            <person name="Hattori M."/>
            <person name="Ohkuma M."/>
        </authorList>
    </citation>
    <scope>NUCLEOTIDE SEQUENCE [LARGE SCALE GENOMIC DNA]</scope>
    <source>
        <strain evidence="1 2">JCM 19240</strain>
    </source>
</reference>
<evidence type="ECO:0000313" key="1">
    <source>
        <dbReference type="EMBL" id="GAL34279.1"/>
    </source>
</evidence>
<keyword evidence="2" id="KW-1185">Reference proteome</keyword>
<dbReference type="AlphaFoldDB" id="A0A090T681"/>
<organism evidence="1 2">
    <name type="scientific">Vibrio maritimus</name>
    <dbReference type="NCBI Taxonomy" id="990268"/>
    <lineage>
        <taxon>Bacteria</taxon>
        <taxon>Pseudomonadati</taxon>
        <taxon>Pseudomonadota</taxon>
        <taxon>Gammaproteobacteria</taxon>
        <taxon>Vibrionales</taxon>
        <taxon>Vibrionaceae</taxon>
        <taxon>Vibrio</taxon>
    </lineage>
</organism>
<gene>
    <name evidence="1" type="ORF">JCM19240_1187</name>
</gene>
<accession>A0A090T681</accession>
<name>A0A090T681_9VIBR</name>